<proteinExistence type="predicted"/>
<feature type="domain" description="Retroviral polymerase SH3-like" evidence="2">
    <location>
        <begin position="8"/>
        <end position="68"/>
    </location>
</feature>
<keyword evidence="4" id="KW-1185">Reference proteome</keyword>
<sequence>MHLRAFGCTTYVHQSIDNLEPRYVKGTFLGYALGNKEYIIYISKKGRPKIVIARHVIFDELEYPYLRSEKGFTQVEEIDYTKIFSPVVKYNMIRLMLSLASQMEFEVEQLDVKTTFLNGFMSEEIYLKQPLGFQVEGKGVELICKLNKSLYDLK</sequence>
<dbReference type="Gramene" id="evm.model.02.3029">
    <property type="protein sequence ID" value="cds.evm.model.02.3029"/>
    <property type="gene ID" value="evm.TU.02.3029"/>
</dbReference>
<evidence type="ECO:0000313" key="3">
    <source>
        <dbReference type="EnsemblPlants" id="cds.evm.model.02.3029"/>
    </source>
</evidence>
<accession>A0A803NZS5</accession>
<dbReference type="EnsemblPlants" id="evm.model.02.3029">
    <property type="protein sequence ID" value="cds.evm.model.02.3029"/>
    <property type="gene ID" value="evm.TU.02.3029"/>
</dbReference>
<reference evidence="3" key="2">
    <citation type="submission" date="2021-03" db="UniProtKB">
        <authorList>
            <consortium name="EnsemblPlants"/>
        </authorList>
    </citation>
    <scope>IDENTIFICATION</scope>
</reference>
<feature type="domain" description="Reverse transcriptase Ty1/copia-type" evidence="1">
    <location>
        <begin position="70"/>
        <end position="154"/>
    </location>
</feature>
<dbReference type="Pfam" id="PF25597">
    <property type="entry name" value="SH3_retrovirus"/>
    <property type="match status" value="1"/>
</dbReference>
<dbReference type="Proteomes" id="UP000596661">
    <property type="component" value="Chromosome 2"/>
</dbReference>
<name>A0A803NZS5_CANSA</name>
<organism evidence="3 4">
    <name type="scientific">Cannabis sativa</name>
    <name type="common">Hemp</name>
    <name type="synonym">Marijuana</name>
    <dbReference type="NCBI Taxonomy" id="3483"/>
    <lineage>
        <taxon>Eukaryota</taxon>
        <taxon>Viridiplantae</taxon>
        <taxon>Streptophyta</taxon>
        <taxon>Embryophyta</taxon>
        <taxon>Tracheophyta</taxon>
        <taxon>Spermatophyta</taxon>
        <taxon>Magnoliopsida</taxon>
        <taxon>eudicotyledons</taxon>
        <taxon>Gunneridae</taxon>
        <taxon>Pentapetalae</taxon>
        <taxon>rosids</taxon>
        <taxon>fabids</taxon>
        <taxon>Rosales</taxon>
        <taxon>Cannabaceae</taxon>
        <taxon>Cannabis</taxon>
    </lineage>
</organism>
<evidence type="ECO:0000313" key="4">
    <source>
        <dbReference type="Proteomes" id="UP000596661"/>
    </source>
</evidence>
<evidence type="ECO:0000259" key="2">
    <source>
        <dbReference type="Pfam" id="PF25597"/>
    </source>
</evidence>
<dbReference type="EMBL" id="UZAU01000243">
    <property type="status" value="NOT_ANNOTATED_CDS"/>
    <property type="molecule type" value="Genomic_DNA"/>
</dbReference>
<evidence type="ECO:0008006" key="5">
    <source>
        <dbReference type="Google" id="ProtNLM"/>
    </source>
</evidence>
<reference evidence="3" key="1">
    <citation type="submission" date="2018-11" db="EMBL/GenBank/DDBJ databases">
        <authorList>
            <person name="Grassa J C."/>
        </authorList>
    </citation>
    <scope>NUCLEOTIDE SEQUENCE [LARGE SCALE GENOMIC DNA]</scope>
</reference>
<dbReference type="AlphaFoldDB" id="A0A803NZS5"/>
<dbReference type="InterPro" id="IPR057670">
    <property type="entry name" value="SH3_retrovirus"/>
</dbReference>
<dbReference type="InterPro" id="IPR013103">
    <property type="entry name" value="RVT_2"/>
</dbReference>
<protein>
    <recommendedName>
        <fullName evidence="5">Reverse transcriptase Ty1/copia-type domain-containing protein</fullName>
    </recommendedName>
</protein>
<dbReference type="Pfam" id="PF07727">
    <property type="entry name" value="RVT_2"/>
    <property type="match status" value="1"/>
</dbReference>
<evidence type="ECO:0000259" key="1">
    <source>
        <dbReference type="Pfam" id="PF07727"/>
    </source>
</evidence>